<dbReference type="SUPFAM" id="SSF51419">
    <property type="entry name" value="PLP-binding barrel"/>
    <property type="match status" value="1"/>
</dbReference>
<dbReference type="EMBL" id="BMQB01000001">
    <property type="protein sequence ID" value="GGJ75039.1"/>
    <property type="molecule type" value="Genomic_DNA"/>
</dbReference>
<feature type="domain" description="D-serine dehydratase-like" evidence="3">
    <location>
        <begin position="248"/>
        <end position="340"/>
    </location>
</feature>
<dbReference type="RefSeq" id="WP_189168018.1">
    <property type="nucleotide sequence ID" value="NZ_BMQB01000001.1"/>
</dbReference>
<reference evidence="4" key="1">
    <citation type="journal article" date="2014" name="Int. J. Syst. Evol. Microbiol.">
        <title>Complete genome sequence of Corynebacterium casei LMG S-19264T (=DSM 44701T), isolated from a smear-ripened cheese.</title>
        <authorList>
            <consortium name="US DOE Joint Genome Institute (JGI-PGF)"/>
            <person name="Walter F."/>
            <person name="Albersmeier A."/>
            <person name="Kalinowski J."/>
            <person name="Ruckert C."/>
        </authorList>
    </citation>
    <scope>NUCLEOTIDE SEQUENCE</scope>
    <source>
        <strain evidence="4">JCM 3090</strain>
    </source>
</reference>
<comment type="caution">
    <text evidence="4">The sequence shown here is derived from an EMBL/GenBank/DDBJ whole genome shotgun (WGS) entry which is preliminary data.</text>
</comment>
<dbReference type="Pfam" id="PF01168">
    <property type="entry name" value="Ala_racemase_N"/>
    <property type="match status" value="1"/>
</dbReference>
<evidence type="ECO:0000313" key="5">
    <source>
        <dbReference type="Proteomes" id="UP000649739"/>
    </source>
</evidence>
<dbReference type="InterPro" id="IPR001608">
    <property type="entry name" value="Ala_racemase_N"/>
</dbReference>
<dbReference type="Gene3D" id="3.20.20.10">
    <property type="entry name" value="Alanine racemase"/>
    <property type="match status" value="1"/>
</dbReference>
<dbReference type="Proteomes" id="UP000649739">
    <property type="component" value="Unassembled WGS sequence"/>
</dbReference>
<dbReference type="GO" id="GO:0008721">
    <property type="term" value="F:D-serine ammonia-lyase activity"/>
    <property type="evidence" value="ECO:0007669"/>
    <property type="project" value="TreeGrafter"/>
</dbReference>
<sequence>MEHPPARSTPYAVVDTDTLDRNLAAMATLATTRGFALRPHAKTHKSPEIARRQLARGASGLTVATISEAEVFADAGCTDLFIAYPILATGPRATRLRALAERTRLRVGVDSAEGARALAAALAGTAAEVLVEVDSGHRRSGVTPDRAGAVAAAAAEAGLPVRGVFTFPGHGYAPGGGAGAAADEAAALDRAAAALRAAGLDCAIRSGGSTPTAAATAAGAVTELRPGVYALNDAQQLELGTCGPDELAFWLAASVVSRGADRVILDAGSKVLGADRPPWTTGWGRLPDHPGARVTALSEHHATVVWEDGAAMPGLGDAVRVVPNHVCSAVNLADELVVLSDGTAADVWPVTARGANT</sequence>
<dbReference type="InterPro" id="IPR042208">
    <property type="entry name" value="D-ser_dehydrat-like_sf"/>
</dbReference>
<gene>
    <name evidence="4" type="ORF">GCM10010123_01280</name>
</gene>
<name>A0A8J3F739_9ACTN</name>
<evidence type="ECO:0000256" key="1">
    <source>
        <dbReference type="ARBA" id="ARBA00005323"/>
    </source>
</evidence>
<dbReference type="Gene3D" id="2.40.37.20">
    <property type="entry name" value="D-serine dehydratase-like domain"/>
    <property type="match status" value="1"/>
</dbReference>
<dbReference type="AlphaFoldDB" id="A0A8J3F739"/>
<dbReference type="PANTHER" id="PTHR28004:SF2">
    <property type="entry name" value="D-SERINE DEHYDRATASE"/>
    <property type="match status" value="1"/>
</dbReference>
<keyword evidence="2" id="KW-0456">Lyase</keyword>
<dbReference type="Pfam" id="PF14031">
    <property type="entry name" value="D-ser_dehydrat"/>
    <property type="match status" value="1"/>
</dbReference>
<dbReference type="InterPro" id="IPR029066">
    <property type="entry name" value="PLP-binding_barrel"/>
</dbReference>
<dbReference type="PANTHER" id="PTHR28004">
    <property type="entry name" value="ZGC:162816-RELATED"/>
    <property type="match status" value="1"/>
</dbReference>
<evidence type="ECO:0000256" key="2">
    <source>
        <dbReference type="ARBA" id="ARBA00023239"/>
    </source>
</evidence>
<dbReference type="SMART" id="SM01119">
    <property type="entry name" value="D-ser_dehydrat"/>
    <property type="match status" value="1"/>
</dbReference>
<comment type="similarity">
    <text evidence="1">Belongs to the DSD1 family.</text>
</comment>
<evidence type="ECO:0000313" key="4">
    <source>
        <dbReference type="EMBL" id="GGJ75039.1"/>
    </source>
</evidence>
<dbReference type="InterPro" id="IPR051466">
    <property type="entry name" value="D-amino_acid_metab_enzyme"/>
</dbReference>
<reference evidence="4" key="2">
    <citation type="submission" date="2020-09" db="EMBL/GenBank/DDBJ databases">
        <authorList>
            <person name="Sun Q."/>
            <person name="Ohkuma M."/>
        </authorList>
    </citation>
    <scope>NUCLEOTIDE SEQUENCE</scope>
    <source>
        <strain evidence="4">JCM 3090</strain>
    </source>
</reference>
<dbReference type="InterPro" id="IPR026956">
    <property type="entry name" value="D-ser_dehydrat-like_dom"/>
</dbReference>
<keyword evidence="5" id="KW-1185">Reference proteome</keyword>
<protein>
    <recommendedName>
        <fullName evidence="3">D-serine dehydratase-like domain-containing protein</fullName>
    </recommendedName>
</protein>
<evidence type="ECO:0000259" key="3">
    <source>
        <dbReference type="SMART" id="SM01119"/>
    </source>
</evidence>
<proteinExistence type="inferred from homology"/>
<accession>A0A8J3F739</accession>
<dbReference type="GO" id="GO:0036088">
    <property type="term" value="P:D-serine catabolic process"/>
    <property type="evidence" value="ECO:0007669"/>
    <property type="project" value="TreeGrafter"/>
</dbReference>
<organism evidence="4 5">
    <name type="scientific">Pilimelia anulata</name>
    <dbReference type="NCBI Taxonomy" id="53371"/>
    <lineage>
        <taxon>Bacteria</taxon>
        <taxon>Bacillati</taxon>
        <taxon>Actinomycetota</taxon>
        <taxon>Actinomycetes</taxon>
        <taxon>Micromonosporales</taxon>
        <taxon>Micromonosporaceae</taxon>
        <taxon>Pilimelia</taxon>
    </lineage>
</organism>